<feature type="region of interest" description="Disordered" evidence="1">
    <location>
        <begin position="123"/>
        <end position="210"/>
    </location>
</feature>
<dbReference type="EMBL" id="JADEWN010000013">
    <property type="protein sequence ID" value="MBE9190229.1"/>
    <property type="molecule type" value="Genomic_DNA"/>
</dbReference>
<feature type="transmembrane region" description="Helical" evidence="2">
    <location>
        <begin position="95"/>
        <end position="117"/>
    </location>
</feature>
<evidence type="ECO:0000313" key="3">
    <source>
        <dbReference type="EMBL" id="MBE9190229.1"/>
    </source>
</evidence>
<comment type="caution">
    <text evidence="3">The sequence shown here is derived from an EMBL/GenBank/DDBJ whole genome shotgun (WGS) entry which is preliminary data.</text>
</comment>
<evidence type="ECO:0000256" key="1">
    <source>
        <dbReference type="SAM" id="MobiDB-lite"/>
    </source>
</evidence>
<protein>
    <submittedName>
        <fullName evidence="3">Uncharacterized protein</fullName>
    </submittedName>
</protein>
<evidence type="ECO:0000256" key="2">
    <source>
        <dbReference type="SAM" id="Phobius"/>
    </source>
</evidence>
<organism evidence="3 4">
    <name type="scientific">Gloeocapsopsis crepidinum LEGE 06123</name>
    <dbReference type="NCBI Taxonomy" id="588587"/>
    <lineage>
        <taxon>Bacteria</taxon>
        <taxon>Bacillati</taxon>
        <taxon>Cyanobacteriota</taxon>
        <taxon>Cyanophyceae</taxon>
        <taxon>Oscillatoriophycideae</taxon>
        <taxon>Chroococcales</taxon>
        <taxon>Chroococcaceae</taxon>
        <taxon>Gloeocapsopsis</taxon>
    </lineage>
</organism>
<keyword evidence="2" id="KW-0472">Membrane</keyword>
<keyword evidence="2" id="KW-1133">Transmembrane helix</keyword>
<reference evidence="3 4" key="1">
    <citation type="submission" date="2020-10" db="EMBL/GenBank/DDBJ databases">
        <authorList>
            <person name="Castelo-Branco R."/>
            <person name="Eusebio N."/>
            <person name="Adriana R."/>
            <person name="Vieira A."/>
            <person name="Brugerolle De Fraissinette N."/>
            <person name="Rezende De Castro R."/>
            <person name="Schneider M.P."/>
            <person name="Vasconcelos V."/>
            <person name="Leao P.N."/>
        </authorList>
    </citation>
    <scope>NUCLEOTIDE SEQUENCE [LARGE SCALE GENOMIC DNA]</scope>
    <source>
        <strain evidence="3 4">LEGE 06123</strain>
    </source>
</reference>
<keyword evidence="2" id="KW-0812">Transmembrane</keyword>
<dbReference type="Proteomes" id="UP000651156">
    <property type="component" value="Unassembled WGS sequence"/>
</dbReference>
<accession>A0ABR9UPM8</accession>
<evidence type="ECO:0000313" key="4">
    <source>
        <dbReference type="Proteomes" id="UP000651156"/>
    </source>
</evidence>
<feature type="compositionally biased region" description="Basic residues" evidence="1">
    <location>
        <begin position="125"/>
        <end position="138"/>
    </location>
</feature>
<feature type="transmembrane region" description="Helical" evidence="2">
    <location>
        <begin position="33"/>
        <end position="63"/>
    </location>
</feature>
<keyword evidence="4" id="KW-1185">Reference proteome</keyword>
<name>A0ABR9UPM8_9CHRO</name>
<gene>
    <name evidence="3" type="ORF">IQ230_07605</name>
</gene>
<proteinExistence type="predicted"/>
<dbReference type="RefSeq" id="WP_193931422.1">
    <property type="nucleotide sequence ID" value="NZ_CAWPMZ010000028.1"/>
</dbReference>
<sequence>MDDNQSTQQSSQQRSNLQLARARRRGSAKSSALNSLFALLLSPWLLWPLLWLILLLIATLSIFSLTFTGFVDRVETPVPLVAPTPETATSGSDRIAVWVVGAIVACAAGYGIVFRQLQGSLSQPKRQRRQRRTRKRLPRISPRVETSVVEPTISVPPPKPSVKVTESVEPPSIAKIREPQISEPPTAEVKETIPLSDSHGSSEDPRVTILPPEELQAVDVEKVSLAEMMDIRKHRPLSSILGKTYDE</sequence>